<dbReference type="Gene3D" id="3.30.70.270">
    <property type="match status" value="1"/>
</dbReference>
<feature type="region of interest" description="Disordered" evidence="2">
    <location>
        <begin position="282"/>
        <end position="301"/>
    </location>
</feature>
<dbReference type="Gene3D" id="1.10.340.70">
    <property type="match status" value="1"/>
</dbReference>
<dbReference type="Proteomes" id="UP001274896">
    <property type="component" value="Unassembled WGS sequence"/>
</dbReference>
<dbReference type="GO" id="GO:0003964">
    <property type="term" value="F:RNA-directed DNA polymerase activity"/>
    <property type="evidence" value="ECO:0007669"/>
    <property type="project" value="UniProtKB-KW"/>
</dbReference>
<evidence type="ECO:0000313" key="4">
    <source>
        <dbReference type="EMBL" id="KAK3531018.1"/>
    </source>
</evidence>
<dbReference type="SUPFAM" id="SSF56672">
    <property type="entry name" value="DNA/RNA polymerases"/>
    <property type="match status" value="1"/>
</dbReference>
<accession>A0AAE0V244</accession>
<dbReference type="PANTHER" id="PTHR37984:SF15">
    <property type="entry name" value="INTEGRASE CATALYTIC DOMAIN-CONTAINING PROTEIN"/>
    <property type="match status" value="1"/>
</dbReference>
<dbReference type="EMBL" id="JAUCMX010000011">
    <property type="protein sequence ID" value="KAK3531018.1"/>
    <property type="molecule type" value="Genomic_DNA"/>
</dbReference>
<dbReference type="InterPro" id="IPR041588">
    <property type="entry name" value="Integrase_H2C2"/>
</dbReference>
<protein>
    <recommendedName>
        <fullName evidence="1">Gypsy retrotransposon integrase-like protein 1</fullName>
    </recommendedName>
</protein>
<keyword evidence="5" id="KW-1185">Reference proteome</keyword>
<organism evidence="4 5">
    <name type="scientific">Hemibagrus guttatus</name>
    <dbReference type="NCBI Taxonomy" id="175788"/>
    <lineage>
        <taxon>Eukaryota</taxon>
        <taxon>Metazoa</taxon>
        <taxon>Chordata</taxon>
        <taxon>Craniata</taxon>
        <taxon>Vertebrata</taxon>
        <taxon>Euteleostomi</taxon>
        <taxon>Actinopterygii</taxon>
        <taxon>Neopterygii</taxon>
        <taxon>Teleostei</taxon>
        <taxon>Ostariophysi</taxon>
        <taxon>Siluriformes</taxon>
        <taxon>Bagridae</taxon>
        <taxon>Hemibagrus</taxon>
    </lineage>
</organism>
<evidence type="ECO:0000256" key="2">
    <source>
        <dbReference type="SAM" id="MobiDB-lite"/>
    </source>
</evidence>
<reference evidence="4" key="1">
    <citation type="submission" date="2023-06" db="EMBL/GenBank/DDBJ databases">
        <title>Male Hemibagrus guttatus genome.</title>
        <authorList>
            <person name="Bian C."/>
        </authorList>
    </citation>
    <scope>NUCLEOTIDE SEQUENCE</scope>
    <source>
        <strain evidence="4">Male_cb2023</strain>
        <tissue evidence="4">Muscle</tissue>
    </source>
</reference>
<comment type="caution">
    <text evidence="4">The sequence shown here is derived from an EMBL/GenBank/DDBJ whole genome shotgun (WGS) entry which is preliminary data.</text>
</comment>
<dbReference type="Pfam" id="PF17921">
    <property type="entry name" value="Integrase_H2C2"/>
    <property type="match status" value="1"/>
</dbReference>
<proteinExistence type="predicted"/>
<evidence type="ECO:0000256" key="1">
    <source>
        <dbReference type="ARBA" id="ARBA00039658"/>
    </source>
</evidence>
<dbReference type="AlphaFoldDB" id="A0AAE0V244"/>
<evidence type="ECO:0000259" key="3">
    <source>
        <dbReference type="Pfam" id="PF17921"/>
    </source>
</evidence>
<dbReference type="PANTHER" id="PTHR37984">
    <property type="entry name" value="PROTEIN CBG26694"/>
    <property type="match status" value="1"/>
</dbReference>
<dbReference type="GO" id="GO:0016787">
    <property type="term" value="F:hydrolase activity"/>
    <property type="evidence" value="ECO:0007669"/>
    <property type="project" value="UniProtKB-KW"/>
</dbReference>
<dbReference type="InterPro" id="IPR043502">
    <property type="entry name" value="DNA/RNA_pol_sf"/>
</dbReference>
<sequence length="373" mass="42155">MEDYIEEALATGYIRPSTPPAATGFFFVEKKDGGLRPCIDYRGLNALTVCYPYPLPSSTRGHGTTERGSNLFQAGFTQCLQPGANQKRKSEWKTAFYTTRVHYVPYGLANAPAVFQGKPKRLHWMDQARAAFGHLKKSFIKAPILRHPDPSLPFIIEEWRHWLEGAQHPFLVLTDHSNLEYHRNGKRLNPRQARVHEAPSSGHLGIHRTITLIQSKFWWPSLSHDVEEHIEVCATCAQSRTSLQLPTGLLEPLPVPQRPWSHMVVDFITDLPDSEGYKNLGGSRPVLKSLPTGPTKGPTHSHGNIVQSAYTKVDYRNRKDRLQASECLYGGFLKCDHVRLVPWVVCSIFSPSMVARLPLRTLDMEFLAWLSSL</sequence>
<dbReference type="Gene3D" id="3.10.10.10">
    <property type="entry name" value="HIV Type 1 Reverse Transcriptase, subunit A, domain 1"/>
    <property type="match status" value="1"/>
</dbReference>
<dbReference type="InterPro" id="IPR050951">
    <property type="entry name" value="Retrovirus_Pol_polyprotein"/>
</dbReference>
<dbReference type="InterPro" id="IPR043128">
    <property type="entry name" value="Rev_trsase/Diguanyl_cyclase"/>
</dbReference>
<name>A0AAE0V244_9TELE</name>
<gene>
    <name evidence="4" type="ORF">QTP70_007863</name>
</gene>
<dbReference type="GO" id="GO:0004519">
    <property type="term" value="F:endonuclease activity"/>
    <property type="evidence" value="ECO:0007669"/>
    <property type="project" value="UniProtKB-KW"/>
</dbReference>
<evidence type="ECO:0000313" key="5">
    <source>
        <dbReference type="Proteomes" id="UP001274896"/>
    </source>
</evidence>
<feature type="domain" description="Integrase zinc-binding" evidence="3">
    <location>
        <begin position="194"/>
        <end position="241"/>
    </location>
</feature>